<evidence type="ECO:0000256" key="6">
    <source>
        <dbReference type="PROSITE-ProRule" id="PRU00433"/>
    </source>
</evidence>
<feature type="signal peptide" evidence="8">
    <location>
        <begin position="1"/>
        <end position="21"/>
    </location>
</feature>
<gene>
    <name evidence="10" type="ORF">GOQ09_03235</name>
</gene>
<feature type="domain" description="Cytochrome c" evidence="9">
    <location>
        <begin position="77"/>
        <end position="155"/>
    </location>
</feature>
<feature type="region of interest" description="Disordered" evidence="7">
    <location>
        <begin position="157"/>
        <end position="189"/>
    </location>
</feature>
<dbReference type="Proteomes" id="UP000425817">
    <property type="component" value="Chromosome"/>
</dbReference>
<dbReference type="PROSITE" id="PS51007">
    <property type="entry name" value="CYTC"/>
    <property type="match status" value="1"/>
</dbReference>
<dbReference type="RefSeq" id="WP_157611854.1">
    <property type="nucleotide sequence ID" value="NZ_CP046622.1"/>
</dbReference>
<feature type="region of interest" description="Disordered" evidence="7">
    <location>
        <begin position="32"/>
        <end position="74"/>
    </location>
</feature>
<keyword evidence="5 6" id="KW-0408">Iron</keyword>
<evidence type="ECO:0000256" key="8">
    <source>
        <dbReference type="SAM" id="SignalP"/>
    </source>
</evidence>
<dbReference type="PANTHER" id="PTHR33751:SF1">
    <property type="entry name" value="CBB3-TYPE CYTOCHROME C OXIDASE SUBUNIT FIXP"/>
    <property type="match status" value="1"/>
</dbReference>
<dbReference type="OrthoDB" id="9811281at2"/>
<keyword evidence="2 6" id="KW-0349">Heme</keyword>
<keyword evidence="1" id="KW-0813">Transport</keyword>
<evidence type="ECO:0000256" key="2">
    <source>
        <dbReference type="ARBA" id="ARBA00022617"/>
    </source>
</evidence>
<accession>A0A6I6H197</accession>
<organism evidence="10 11">
    <name type="scientific">Variovorax paradoxus</name>
    <dbReference type="NCBI Taxonomy" id="34073"/>
    <lineage>
        <taxon>Bacteria</taxon>
        <taxon>Pseudomonadati</taxon>
        <taxon>Pseudomonadota</taxon>
        <taxon>Betaproteobacteria</taxon>
        <taxon>Burkholderiales</taxon>
        <taxon>Comamonadaceae</taxon>
        <taxon>Variovorax</taxon>
    </lineage>
</organism>
<feature type="compositionally biased region" description="Basic and acidic residues" evidence="7">
    <location>
        <begin position="176"/>
        <end position="189"/>
    </location>
</feature>
<dbReference type="GO" id="GO:0005506">
    <property type="term" value="F:iron ion binding"/>
    <property type="evidence" value="ECO:0007669"/>
    <property type="project" value="InterPro"/>
</dbReference>
<keyword evidence="8" id="KW-0732">Signal</keyword>
<dbReference type="InterPro" id="IPR008168">
    <property type="entry name" value="Cyt_C_IC"/>
</dbReference>
<feature type="chain" id="PRO_5026202617" evidence="8">
    <location>
        <begin position="22"/>
        <end position="189"/>
    </location>
</feature>
<name>A0A6I6H197_VARPD</name>
<proteinExistence type="predicted"/>
<feature type="compositionally biased region" description="Basic and acidic residues" evidence="7">
    <location>
        <begin position="32"/>
        <end position="46"/>
    </location>
</feature>
<evidence type="ECO:0000313" key="11">
    <source>
        <dbReference type="Proteomes" id="UP000425817"/>
    </source>
</evidence>
<dbReference type="EMBL" id="CP046622">
    <property type="protein sequence ID" value="QGW80660.1"/>
    <property type="molecule type" value="Genomic_DNA"/>
</dbReference>
<evidence type="ECO:0000256" key="3">
    <source>
        <dbReference type="ARBA" id="ARBA00022723"/>
    </source>
</evidence>
<evidence type="ECO:0000256" key="1">
    <source>
        <dbReference type="ARBA" id="ARBA00022448"/>
    </source>
</evidence>
<dbReference type="Gene3D" id="1.10.760.10">
    <property type="entry name" value="Cytochrome c-like domain"/>
    <property type="match status" value="1"/>
</dbReference>
<evidence type="ECO:0000313" key="10">
    <source>
        <dbReference type="EMBL" id="QGW80660.1"/>
    </source>
</evidence>
<reference evidence="10 11" key="1">
    <citation type="submission" date="2019-12" db="EMBL/GenBank/DDBJ databases">
        <title>Hybrid Genome Assemblies of two High G+C Isolates from Undergraduate Microbiology Courses.</title>
        <authorList>
            <person name="Ne Ville C.J."/>
            <person name="Enright D."/>
            <person name="Hernandez I."/>
            <person name="Dodsworth J."/>
            <person name="Orwin P.M."/>
        </authorList>
    </citation>
    <scope>NUCLEOTIDE SEQUENCE [LARGE SCALE GENOMIC DNA]</scope>
    <source>
        <strain evidence="10 11">CSUSB</strain>
    </source>
</reference>
<dbReference type="InterPro" id="IPR036909">
    <property type="entry name" value="Cyt_c-like_dom_sf"/>
</dbReference>
<dbReference type="SUPFAM" id="SSF46626">
    <property type="entry name" value="Cytochrome c"/>
    <property type="match status" value="1"/>
</dbReference>
<dbReference type="AlphaFoldDB" id="A0A6I6H197"/>
<keyword evidence="3 6" id="KW-0479">Metal-binding</keyword>
<evidence type="ECO:0000256" key="7">
    <source>
        <dbReference type="SAM" id="MobiDB-lite"/>
    </source>
</evidence>
<evidence type="ECO:0000256" key="5">
    <source>
        <dbReference type="ARBA" id="ARBA00023004"/>
    </source>
</evidence>
<dbReference type="PANTHER" id="PTHR33751">
    <property type="entry name" value="CBB3-TYPE CYTOCHROME C OXIDASE SUBUNIT FIXP"/>
    <property type="match status" value="1"/>
</dbReference>
<protein>
    <submittedName>
        <fullName evidence="10">C-type cytochrome</fullName>
    </submittedName>
</protein>
<dbReference type="PRINTS" id="PR00605">
    <property type="entry name" value="CYTCHROMECIC"/>
</dbReference>
<dbReference type="GO" id="GO:0020037">
    <property type="term" value="F:heme binding"/>
    <property type="evidence" value="ECO:0007669"/>
    <property type="project" value="InterPro"/>
</dbReference>
<evidence type="ECO:0000256" key="4">
    <source>
        <dbReference type="ARBA" id="ARBA00022982"/>
    </source>
</evidence>
<dbReference type="InterPro" id="IPR009056">
    <property type="entry name" value="Cyt_c-like_dom"/>
</dbReference>
<dbReference type="Pfam" id="PF13442">
    <property type="entry name" value="Cytochrome_CBB3"/>
    <property type="match status" value="1"/>
</dbReference>
<keyword evidence="4" id="KW-0249">Electron transport</keyword>
<dbReference type="GO" id="GO:0009055">
    <property type="term" value="F:electron transfer activity"/>
    <property type="evidence" value="ECO:0007669"/>
    <property type="project" value="InterPro"/>
</dbReference>
<dbReference type="InterPro" id="IPR050597">
    <property type="entry name" value="Cytochrome_c_Oxidase_Subunit"/>
</dbReference>
<sequence>MTATAASTARIAALALSSALALCACEREMRRFETPPDNRSSARPETPRTSTLQPAEARSDAVRMPAGNGEGYEGNAYNVAQGKRLYRWYNCGGCHAQGGGGMGPALIDDQWRYGSEPAQIFSTIMQGRPNGMPSFGGHLSEDQVWQLTAYVRSMSGQLRKDVAPGRADSLQANEPEAARDREPPRPGAK</sequence>
<evidence type="ECO:0000259" key="9">
    <source>
        <dbReference type="PROSITE" id="PS51007"/>
    </source>
</evidence>